<name>A0A3R9JI23_STRMT</name>
<dbReference type="EMBL" id="RJNQ01000006">
    <property type="protein sequence ID" value="RSI78453.1"/>
    <property type="molecule type" value="Genomic_DNA"/>
</dbReference>
<proteinExistence type="predicted"/>
<dbReference type="Proteomes" id="UP000272928">
    <property type="component" value="Unassembled WGS sequence"/>
</dbReference>
<organism evidence="1 2">
    <name type="scientific">Streptococcus mitis</name>
    <dbReference type="NCBI Taxonomy" id="28037"/>
    <lineage>
        <taxon>Bacteria</taxon>
        <taxon>Bacillati</taxon>
        <taxon>Bacillota</taxon>
        <taxon>Bacilli</taxon>
        <taxon>Lactobacillales</taxon>
        <taxon>Streptococcaceae</taxon>
        <taxon>Streptococcus</taxon>
        <taxon>Streptococcus mitis group</taxon>
    </lineage>
</organism>
<comment type="caution">
    <text evidence="1">The sequence shown here is derived from an EMBL/GenBank/DDBJ whole genome shotgun (WGS) entry which is preliminary data.</text>
</comment>
<reference evidence="1 2" key="1">
    <citation type="submission" date="2018-11" db="EMBL/GenBank/DDBJ databases">
        <title>Species Designations Belie Phenotypic and Genotypic Heterogeneity in Oral Streptococci.</title>
        <authorList>
            <person name="Velsko I."/>
        </authorList>
    </citation>
    <scope>NUCLEOTIDE SEQUENCE [LARGE SCALE GENOMIC DNA]</scope>
    <source>
        <strain evidence="1 2">BCA16</strain>
    </source>
</reference>
<evidence type="ECO:0000313" key="2">
    <source>
        <dbReference type="Proteomes" id="UP000272928"/>
    </source>
</evidence>
<sequence>MANKKIKLTSPLSLKEVALESSQFDIPEKILVDFSKARASKKYKDGKPTDYIGSYVMFGIDERTAKAVNDGLIDQEDVKSIKIEVHGSFEEIEENIEFGGSLFVELLDVQVKADWVEGRNPGYKAVKLVASGLKLAMQV</sequence>
<protein>
    <submittedName>
        <fullName evidence="1">Uncharacterized protein</fullName>
    </submittedName>
</protein>
<dbReference type="RefSeq" id="WP_125827670.1">
    <property type="nucleotide sequence ID" value="NZ_RJNQ01000006.1"/>
</dbReference>
<evidence type="ECO:0000313" key="1">
    <source>
        <dbReference type="EMBL" id="RSI78453.1"/>
    </source>
</evidence>
<accession>A0A3R9JI23</accession>
<gene>
    <name evidence="1" type="ORF">D8856_04130</name>
</gene>
<dbReference type="AlphaFoldDB" id="A0A3R9JI23"/>